<keyword evidence="11" id="KW-1185">Reference proteome</keyword>
<comment type="caution">
    <text evidence="10">The sequence shown here is derived from an EMBL/GenBank/DDBJ whole genome shotgun (WGS) entry which is preliminary data.</text>
</comment>
<dbReference type="InterPro" id="IPR018490">
    <property type="entry name" value="cNMP-bd_dom_sf"/>
</dbReference>
<dbReference type="InterPro" id="IPR027417">
    <property type="entry name" value="P-loop_NTPase"/>
</dbReference>
<feature type="region of interest" description="Disordered" evidence="7">
    <location>
        <begin position="1"/>
        <end position="46"/>
    </location>
</feature>
<evidence type="ECO:0000256" key="5">
    <source>
        <dbReference type="ARBA" id="ARBA00023065"/>
    </source>
</evidence>
<dbReference type="SUPFAM" id="SSF51206">
    <property type="entry name" value="cAMP-binding domain-like"/>
    <property type="match status" value="1"/>
</dbReference>
<name>A0A812QPK7_9DINO</name>
<dbReference type="InterPro" id="IPR000595">
    <property type="entry name" value="cNMP-bd_dom"/>
</dbReference>
<evidence type="ECO:0000256" key="7">
    <source>
        <dbReference type="SAM" id="MobiDB-lite"/>
    </source>
</evidence>
<feature type="transmembrane region" description="Helical" evidence="8">
    <location>
        <begin position="200"/>
        <end position="219"/>
    </location>
</feature>
<dbReference type="EMBL" id="CAJNJA010017253">
    <property type="protein sequence ID" value="CAE7397644.1"/>
    <property type="molecule type" value="Genomic_DNA"/>
</dbReference>
<evidence type="ECO:0000256" key="3">
    <source>
        <dbReference type="ARBA" id="ARBA00022692"/>
    </source>
</evidence>
<feature type="compositionally biased region" description="Acidic residues" evidence="7">
    <location>
        <begin position="726"/>
        <end position="737"/>
    </location>
</feature>
<dbReference type="PROSITE" id="PS50042">
    <property type="entry name" value="CNMP_BINDING_3"/>
    <property type="match status" value="1"/>
</dbReference>
<feature type="transmembrane region" description="Helical" evidence="8">
    <location>
        <begin position="259"/>
        <end position="278"/>
    </location>
</feature>
<feature type="region of interest" description="Disordered" evidence="7">
    <location>
        <begin position="474"/>
        <end position="515"/>
    </location>
</feature>
<accession>A0A812QPK7</accession>
<dbReference type="PANTHER" id="PTHR47823">
    <property type="entry name" value="ION_TRANS DOMAIN-CONTAINING PROTEIN"/>
    <property type="match status" value="1"/>
</dbReference>
<sequence length="1117" mass="124879">PGGPATGTTGGAGVATRSEEPGSDRFRSRDEDDEEPGRPQRCSRRVVDPQHPGKAVWDVGISIMIVYSVLVEPFRIGFGVEVSGAMLAIDIFVDCLFVIDIVLTFFTAYLDEREVLVTNRLRIAQRYLRGFFVIDVASVFPAELFLLAIQPDIATQARAVKLLRLVRLMKLGRLFKLKRLVLLVEEKLNFSLQVMDMLKMLVKVLFIVHWLACLTFLVASPVCADGTAMPCPPPEGPNDDTRFWSNWVRMFQVDKFDLAARYLSTFHFITATLMAVGYGDIFPANSFERIVCIVSQITGAVLFGFLLSCITAVLEFTHPRELEHKKRMSEIKNWLRNRSLPQPLKTQVWSHFCYVTAQRSAFKDEHAMLLSLPTHLRSQLVESSQKMYFQAIQASLGNFEKGLVAELAVQVMPMQVPYHMCILETGELTTELYVVVTGRVEAVLVEERHNENPEQLEAFLKLCLASSDPRRNGGGVAREDLFDEPSGNSLPDASADGEEARPRAERTRRRQATPTRGLIQRARSFLTEGVGFAAPAPSEDIIQILCGIYGELEAFGHCAVAPLRFRGGCYQSEIFSISQDILDRAMSAYPGRQQEFEVQCRSATKELARAMLSAEWSGQLPQCAQPTQRLKGLVVYRTKATDVRQLPADVLEEADEAGFAQEAVRCVSSKRLDKGGKVVTEVEPVQDPSCRHQAAHILRTSSGSELSDCLQQRIVEQPSADPAEAFGEEEEEEEEVEVQSGHGSGPTEAEEGTASTFLAAVKARLTQWGKVAEYHKFVLALSGCVDVKAALKILRGHDDLIAVFQRKFAPDADLSAVKAEIKEEDEPRPPPFPPARAKVELQAEPVVDSTGVKAEDDDTPRPPRFAPLERRPPPRVGDDSDEEHFDETAVATAASQGPRACVEELARLLFSRGRKAGDQTAQRVQMQRYAEKVSARPRFPRELYVLRGLPGIGKTEYAMERLLEMRPLDRGEEQSARLTHVCSVDDFLESFRGEPFKLEAAHRRNEARALLVMEAGIHPVFIDSSNLRLWEMRPYVLLAERLGYVVNVVEPWEICAKYRDLSFLAVMLDTAERRRRGRVLPRQALLALLKAFETLPDSEAVRRAPRRGARHDLLASR</sequence>
<evidence type="ECO:0000256" key="4">
    <source>
        <dbReference type="ARBA" id="ARBA00022989"/>
    </source>
</evidence>
<evidence type="ECO:0000313" key="10">
    <source>
        <dbReference type="EMBL" id="CAE7397644.1"/>
    </source>
</evidence>
<protein>
    <recommendedName>
        <fullName evidence="9">Cyclic nucleotide-binding domain-containing protein</fullName>
    </recommendedName>
</protein>
<dbReference type="Gene3D" id="1.10.287.70">
    <property type="match status" value="1"/>
</dbReference>
<feature type="transmembrane region" description="Helical" evidence="8">
    <location>
        <begin position="290"/>
        <end position="314"/>
    </location>
</feature>
<dbReference type="Pfam" id="PF00520">
    <property type="entry name" value="Ion_trans"/>
    <property type="match status" value="1"/>
</dbReference>
<dbReference type="GO" id="GO:0005249">
    <property type="term" value="F:voltage-gated potassium channel activity"/>
    <property type="evidence" value="ECO:0007669"/>
    <property type="project" value="InterPro"/>
</dbReference>
<keyword evidence="3 8" id="KW-0812">Transmembrane</keyword>
<keyword evidence="2" id="KW-0813">Transport</keyword>
<evidence type="ECO:0000256" key="2">
    <source>
        <dbReference type="ARBA" id="ARBA00022448"/>
    </source>
</evidence>
<reference evidence="10" key="1">
    <citation type="submission" date="2021-02" db="EMBL/GenBank/DDBJ databases">
        <authorList>
            <person name="Dougan E. K."/>
            <person name="Rhodes N."/>
            <person name="Thang M."/>
            <person name="Chan C."/>
        </authorList>
    </citation>
    <scope>NUCLEOTIDE SEQUENCE</scope>
</reference>
<dbReference type="SUPFAM" id="SSF81324">
    <property type="entry name" value="Voltage-gated potassium channels"/>
    <property type="match status" value="1"/>
</dbReference>
<feature type="domain" description="Cyclic nucleotide-binding" evidence="9">
    <location>
        <begin position="395"/>
        <end position="470"/>
    </location>
</feature>
<keyword evidence="4 8" id="KW-1133">Transmembrane helix</keyword>
<dbReference type="Gene3D" id="3.40.50.300">
    <property type="entry name" value="P-loop containing nucleotide triphosphate hydrolases"/>
    <property type="match status" value="1"/>
</dbReference>
<proteinExistence type="predicted"/>
<dbReference type="OrthoDB" id="432483at2759"/>
<feature type="transmembrane region" description="Helical" evidence="8">
    <location>
        <begin position="55"/>
        <end position="74"/>
    </location>
</feature>
<comment type="subcellular location">
    <subcellularLocation>
        <location evidence="1">Membrane</location>
        <topology evidence="1">Multi-pass membrane protein</topology>
    </subcellularLocation>
</comment>
<dbReference type="GO" id="GO:0016020">
    <property type="term" value="C:membrane"/>
    <property type="evidence" value="ECO:0007669"/>
    <property type="project" value="UniProtKB-SubCell"/>
</dbReference>
<evidence type="ECO:0000259" key="9">
    <source>
        <dbReference type="PROSITE" id="PS50042"/>
    </source>
</evidence>
<evidence type="ECO:0000256" key="1">
    <source>
        <dbReference type="ARBA" id="ARBA00004141"/>
    </source>
</evidence>
<feature type="region of interest" description="Disordered" evidence="7">
    <location>
        <begin position="820"/>
        <end position="885"/>
    </location>
</feature>
<evidence type="ECO:0000256" key="6">
    <source>
        <dbReference type="ARBA" id="ARBA00023136"/>
    </source>
</evidence>
<dbReference type="PRINTS" id="PR01463">
    <property type="entry name" value="EAGCHANLFMLY"/>
</dbReference>
<feature type="region of interest" description="Disordered" evidence="7">
    <location>
        <begin position="720"/>
        <end position="753"/>
    </location>
</feature>
<gene>
    <name evidence="10" type="ORF">SNEC2469_LOCUS10860</name>
</gene>
<feature type="non-terminal residue" evidence="10">
    <location>
        <position position="1117"/>
    </location>
</feature>
<organism evidence="10 11">
    <name type="scientific">Symbiodinium necroappetens</name>
    <dbReference type="NCBI Taxonomy" id="1628268"/>
    <lineage>
        <taxon>Eukaryota</taxon>
        <taxon>Sar</taxon>
        <taxon>Alveolata</taxon>
        <taxon>Dinophyceae</taxon>
        <taxon>Suessiales</taxon>
        <taxon>Symbiodiniaceae</taxon>
        <taxon>Symbiodinium</taxon>
    </lineage>
</organism>
<feature type="transmembrane region" description="Helical" evidence="8">
    <location>
        <begin position="130"/>
        <end position="149"/>
    </location>
</feature>
<feature type="compositionally biased region" description="Gly residues" evidence="7">
    <location>
        <begin position="1"/>
        <end position="13"/>
    </location>
</feature>
<dbReference type="Gene3D" id="1.10.287.630">
    <property type="entry name" value="Helix hairpin bin"/>
    <property type="match status" value="1"/>
</dbReference>
<evidence type="ECO:0000256" key="8">
    <source>
        <dbReference type="SAM" id="Phobius"/>
    </source>
</evidence>
<keyword evidence="5" id="KW-0406">Ion transport</keyword>
<dbReference type="Proteomes" id="UP000601435">
    <property type="component" value="Unassembled WGS sequence"/>
</dbReference>
<feature type="transmembrane region" description="Helical" evidence="8">
    <location>
        <begin position="86"/>
        <end position="110"/>
    </location>
</feature>
<feature type="compositionally biased region" description="Basic and acidic residues" evidence="7">
    <location>
        <begin position="867"/>
        <end position="878"/>
    </location>
</feature>
<dbReference type="PANTHER" id="PTHR47823:SF9">
    <property type="entry name" value="CHROMOSOME UNDETERMINED SCAFFOLD_10, WHOLE GENOME SHOTGUN SEQUENCE"/>
    <property type="match status" value="1"/>
</dbReference>
<evidence type="ECO:0000313" key="11">
    <source>
        <dbReference type="Proteomes" id="UP000601435"/>
    </source>
</evidence>
<dbReference type="AlphaFoldDB" id="A0A812QPK7"/>
<keyword evidence="6 8" id="KW-0472">Membrane</keyword>
<dbReference type="InterPro" id="IPR005821">
    <property type="entry name" value="Ion_trans_dom"/>
</dbReference>
<feature type="compositionally biased region" description="Basic and acidic residues" evidence="7">
    <location>
        <begin position="17"/>
        <end position="30"/>
    </location>
</feature>
<dbReference type="InterPro" id="IPR003938">
    <property type="entry name" value="K_chnl_volt-dep_EAG/ELK/ERG"/>
</dbReference>